<protein>
    <submittedName>
        <fullName evidence="1">Uncharacterized protein</fullName>
    </submittedName>
</protein>
<organism evidence="1 2">
    <name type="scientific">Aquilegia coerulea</name>
    <name type="common">Rocky mountain columbine</name>
    <dbReference type="NCBI Taxonomy" id="218851"/>
    <lineage>
        <taxon>Eukaryota</taxon>
        <taxon>Viridiplantae</taxon>
        <taxon>Streptophyta</taxon>
        <taxon>Embryophyta</taxon>
        <taxon>Tracheophyta</taxon>
        <taxon>Spermatophyta</taxon>
        <taxon>Magnoliopsida</taxon>
        <taxon>Ranunculales</taxon>
        <taxon>Ranunculaceae</taxon>
        <taxon>Thalictroideae</taxon>
        <taxon>Aquilegia</taxon>
    </lineage>
</organism>
<evidence type="ECO:0000313" key="1">
    <source>
        <dbReference type="EMBL" id="PIA36782.1"/>
    </source>
</evidence>
<accession>A0A2G5CZT3</accession>
<evidence type="ECO:0000313" key="2">
    <source>
        <dbReference type="Proteomes" id="UP000230069"/>
    </source>
</evidence>
<name>A0A2G5CZT3_AQUCA</name>
<proteinExistence type="predicted"/>
<dbReference type="EMBL" id="KZ305049">
    <property type="protein sequence ID" value="PIA36782.1"/>
    <property type="molecule type" value="Genomic_DNA"/>
</dbReference>
<gene>
    <name evidence="1" type="ORF">AQUCO_03200038v1</name>
</gene>
<dbReference type="Proteomes" id="UP000230069">
    <property type="component" value="Unassembled WGS sequence"/>
</dbReference>
<dbReference type="AlphaFoldDB" id="A0A2G5CZT3"/>
<reference evidence="1 2" key="1">
    <citation type="submission" date="2017-09" db="EMBL/GenBank/DDBJ databases">
        <title>WGS assembly of Aquilegia coerulea Goldsmith.</title>
        <authorList>
            <person name="Hodges S."/>
            <person name="Kramer E."/>
            <person name="Nordborg M."/>
            <person name="Tomkins J."/>
            <person name="Borevitz J."/>
            <person name="Derieg N."/>
            <person name="Yan J."/>
            <person name="Mihaltcheva S."/>
            <person name="Hayes R.D."/>
            <person name="Rokhsar D."/>
        </authorList>
    </citation>
    <scope>NUCLEOTIDE SEQUENCE [LARGE SCALE GENOMIC DNA]</scope>
    <source>
        <strain evidence="2">cv. Goldsmith</strain>
    </source>
</reference>
<dbReference type="EMBL" id="KZ305049">
    <property type="protein sequence ID" value="PIA36781.1"/>
    <property type="molecule type" value="Genomic_DNA"/>
</dbReference>
<keyword evidence="2" id="KW-1185">Reference proteome</keyword>
<sequence length="68" mass="7573">MGKTFGFFFVAEYCQSLPLTKSLLLNQHGTSRKLGICEFFGCILCKHDTESPIISFSHAHSQTVFGKS</sequence>